<name>A0A1I3EMP7_9GAMM</name>
<dbReference type="STRING" id="442341.SAMN04487959_11459"/>
<organism evidence="1 2">
    <name type="scientific">Modicisalibacter xianhensis</name>
    <dbReference type="NCBI Taxonomy" id="442341"/>
    <lineage>
        <taxon>Bacteria</taxon>
        <taxon>Pseudomonadati</taxon>
        <taxon>Pseudomonadota</taxon>
        <taxon>Gammaproteobacteria</taxon>
        <taxon>Oceanospirillales</taxon>
        <taxon>Halomonadaceae</taxon>
        <taxon>Modicisalibacter</taxon>
    </lineage>
</organism>
<protein>
    <submittedName>
        <fullName evidence="1">5'-deoxynucleotidase</fullName>
    </submittedName>
</protein>
<keyword evidence="2" id="KW-1185">Reference proteome</keyword>
<evidence type="ECO:0000313" key="2">
    <source>
        <dbReference type="Proteomes" id="UP000199040"/>
    </source>
</evidence>
<dbReference type="RefSeq" id="WP_092848795.1">
    <property type="nucleotide sequence ID" value="NZ_FOPY01000014.1"/>
</dbReference>
<sequence>MSSIKFVTDQWPGEPDILAGHQLEPLTIQDLDRTKVLLRVLPSGPWTHEALEETGRGIEQMLPQEVADGVDAFLGTQWVGSTEV</sequence>
<gene>
    <name evidence="1" type="ORF">SAMN04487959_11459</name>
</gene>
<dbReference type="Proteomes" id="UP000199040">
    <property type="component" value="Unassembled WGS sequence"/>
</dbReference>
<dbReference type="AlphaFoldDB" id="A0A1I3EMP7"/>
<evidence type="ECO:0000313" key="1">
    <source>
        <dbReference type="EMBL" id="SFI00247.1"/>
    </source>
</evidence>
<accession>A0A1I3EMP7</accession>
<reference evidence="1 2" key="1">
    <citation type="submission" date="2016-10" db="EMBL/GenBank/DDBJ databases">
        <authorList>
            <person name="de Groot N.N."/>
        </authorList>
    </citation>
    <scope>NUCLEOTIDE SEQUENCE [LARGE SCALE GENOMIC DNA]</scope>
    <source>
        <strain evidence="1 2">CGMCC 1.6848</strain>
    </source>
</reference>
<proteinExistence type="predicted"/>
<dbReference type="EMBL" id="FOPY01000014">
    <property type="protein sequence ID" value="SFI00247.1"/>
    <property type="molecule type" value="Genomic_DNA"/>
</dbReference>